<feature type="domain" description="Helicase C-terminal" evidence="19">
    <location>
        <begin position="415"/>
        <end position="593"/>
    </location>
</feature>
<dbReference type="GO" id="GO:0051607">
    <property type="term" value="P:defense response to virus"/>
    <property type="evidence" value="ECO:0007669"/>
    <property type="project" value="UniProtKB-KW"/>
</dbReference>
<dbReference type="SUPFAM" id="SSF69065">
    <property type="entry name" value="RNase III domain-like"/>
    <property type="match status" value="2"/>
</dbReference>
<evidence type="ECO:0000313" key="21">
    <source>
        <dbReference type="EMBL" id="RMY90513.1"/>
    </source>
</evidence>
<reference evidence="21 22" key="1">
    <citation type="journal article" date="2018" name="BMC Genomics">
        <title>Genomic evidence for intraspecific hybridization in a clonal and extremely halotolerant yeast.</title>
        <authorList>
            <person name="Gostincar C."/>
            <person name="Stajich J.E."/>
            <person name="Zupancic J."/>
            <person name="Zalar P."/>
            <person name="Gunde-Cimerman N."/>
        </authorList>
    </citation>
    <scope>NUCLEOTIDE SEQUENCE [LARGE SCALE GENOMIC DNA]</scope>
    <source>
        <strain evidence="21 22">EXF-171</strain>
    </source>
</reference>
<comment type="cofactor">
    <cofactor evidence="1">
        <name>Mn(2+)</name>
        <dbReference type="ChEBI" id="CHEBI:29035"/>
    </cofactor>
</comment>
<name>A0A3M7FNW2_HORWE</name>
<dbReference type="SMART" id="SM00490">
    <property type="entry name" value="HELICc"/>
    <property type="match status" value="1"/>
</dbReference>
<evidence type="ECO:0000256" key="4">
    <source>
        <dbReference type="ARBA" id="ARBA00022723"/>
    </source>
</evidence>
<keyword evidence="10" id="KW-0460">Magnesium</keyword>
<dbReference type="Pfam" id="PF00035">
    <property type="entry name" value="dsrm"/>
    <property type="match status" value="1"/>
</dbReference>
<dbReference type="InterPro" id="IPR000999">
    <property type="entry name" value="RNase_III_dom"/>
</dbReference>
<dbReference type="GO" id="GO:0004525">
    <property type="term" value="F:ribonuclease III activity"/>
    <property type="evidence" value="ECO:0007669"/>
    <property type="project" value="InterPro"/>
</dbReference>
<dbReference type="InterPro" id="IPR011545">
    <property type="entry name" value="DEAD/DEAH_box_helicase_dom"/>
</dbReference>
<evidence type="ECO:0000256" key="7">
    <source>
        <dbReference type="ARBA" id="ARBA00022801"/>
    </source>
</evidence>
<gene>
    <name evidence="21" type="ORF">D0862_09937</name>
</gene>
<protein>
    <recommendedName>
        <fullName evidence="23">Dicer-like protein 2</fullName>
    </recommendedName>
</protein>
<dbReference type="GO" id="GO:0005737">
    <property type="term" value="C:cytoplasm"/>
    <property type="evidence" value="ECO:0007669"/>
    <property type="project" value="TreeGrafter"/>
</dbReference>
<evidence type="ECO:0000313" key="22">
    <source>
        <dbReference type="Proteomes" id="UP000281468"/>
    </source>
</evidence>
<dbReference type="InterPro" id="IPR036389">
    <property type="entry name" value="RNase_III_sf"/>
</dbReference>
<dbReference type="GO" id="GO:0005634">
    <property type="term" value="C:nucleus"/>
    <property type="evidence" value="ECO:0007669"/>
    <property type="project" value="TreeGrafter"/>
</dbReference>
<keyword evidence="4" id="KW-0479">Metal-binding</keyword>
<dbReference type="InterPro" id="IPR014001">
    <property type="entry name" value="Helicase_ATP-bd"/>
</dbReference>
<evidence type="ECO:0000259" key="19">
    <source>
        <dbReference type="PROSITE" id="PS51194"/>
    </source>
</evidence>
<dbReference type="Gene3D" id="3.30.160.20">
    <property type="match status" value="1"/>
</dbReference>
<evidence type="ECO:0000256" key="12">
    <source>
        <dbReference type="ARBA" id="ARBA00023118"/>
    </source>
</evidence>
<dbReference type="GO" id="GO:0005524">
    <property type="term" value="F:ATP binding"/>
    <property type="evidence" value="ECO:0007669"/>
    <property type="project" value="UniProtKB-KW"/>
</dbReference>
<comment type="similarity">
    <text evidence="14">Belongs to the helicase family. Dicer subfamily.</text>
</comment>
<dbReference type="PANTHER" id="PTHR14950">
    <property type="entry name" value="DICER-RELATED"/>
    <property type="match status" value="1"/>
</dbReference>
<dbReference type="SUPFAM" id="SSF52540">
    <property type="entry name" value="P-loop containing nucleoside triphosphate hydrolases"/>
    <property type="match status" value="1"/>
</dbReference>
<dbReference type="GO" id="GO:0050688">
    <property type="term" value="P:regulation of defense response to virus"/>
    <property type="evidence" value="ECO:0007669"/>
    <property type="project" value="UniProtKB-KW"/>
</dbReference>
<keyword evidence="7" id="KW-0378">Hydrolase</keyword>
<evidence type="ECO:0000256" key="6">
    <source>
        <dbReference type="ARBA" id="ARBA00022741"/>
    </source>
</evidence>
<dbReference type="InterPro" id="IPR027417">
    <property type="entry name" value="P-loop_NTPase"/>
</dbReference>
<sequence>MIFRPTLLSLVRFNLLRVNEGAFRIIQELRKRQKQRSVELDAMNANDAMTLAEGSRSEVKLRSYQQEMLDASLEKNIIVAMDTGSGKTHIAVARILAELEKSDPAKIVWFVCPSVALSHQQHDFVREHLPSAYQVVSLTGADGVDKWTEQRLWDAVLANVRVVVGTPAVLTDALSHGFVRIHRLALLVIDEAHRCVKSSPMNNIMKLFYYPSKSKGEAVPGILGLSASPVMNNKEGSLEQIEWNLDAVAMTPKAERHELAKYVHPPEIIKVIFGASAAFTYPSSSKLCNMLHEAAENYDFTSDPYIIDLKQQDDEWGQRKMEKFYKKPRTYSSDQVRALSRRAQTLFEQLGQYAAEWYVTSYIDRLRSSVSADNIVLPEVFSKEQKHVLDIFTSTCGNVAGSDTNEAAGSLSNKAIDLMGLLCRQASPHFRGIIFVEQRAVVSTLMQLLRSSENIAAELNIGGFVGTSSYTNRKSSVADLTEAKVYQQDLEAFRRGDKNLIITTNVLEEGIDVSACNHVICFDMPKNLTSFIQRRGRARQKGSKFFLFIPEDDMRADTTKWQRQEEQMILAYMDDTRSHEVASDLTEEDETLGKRVYKIEFTGALLTLDNAKAHLYHFCAVSTLHTGNTVDVRPEFSPNQGEGDKLWTCTVTLPAFVHPEIRTAASAESWRTEEVAIKDAAFEGYVALHKAGLVNENLLPLAHDYGPEAGQDHVDQLSIITVSEQRSIWPSLARRRVSNQTLHPCVIRLTCDSVEEFSVSLYLPTELRGSQTFPLYWNEHTVYECQILPQTSDSPYDHNVDPQTEDGAHRLQRHTLVVLRSVHGNRMPNQQLDVVPLLSPPLDISEGNSPAKTYFEEGRDLINCGLVRVKSQAGRAYIFQRFAKQETPQSGDAQPSIIATPFPKRRDFLHPVEERQGVNAAYTTEQAFPLSDCTIDHLPFKHSILAAFLPSILHRVEVQLLAQDLQETLLADVGIRDDSLVSEAISSPAAQENTDYNRLEYLGDAVLKFCAHLQVTAQHPTWPEGFLQLEKSRIVCNSTLTKAALKAGLDAFVLTKPFTGSKWRPPFISELLCDEGNGTRDLSSKVLADVVEALVGAAMVDGGLTKAYKCIQTLLPNEMWYDESVVFNNLTPISTHLGNHSSLDTLEHLVGHQFKHKPLLIEAITHASLPFQRDGGMSYERLEFLGDAVLDLVIVPKLFAHLRKLRHWELHSVHEALVNGLFLGFCCMNYGTSQDQYSVTNTAGQNQQEAGPEIHHSTRKVHLHDFLRAGGEVMRAKRHTLQAYQQLHSTIDSAFTRIQEGESNQKEDRDYPWTQFLALNPPKFLSDIVESLLGALYLDTKGDLATCEAFLARLGILDYMGRILDDGTMMMEVKSPKERLGIAAGNAVVKYVNSTVQLDGEGSGERGRRMFHCAVEVDGKTIAAESGEASRAEAESRAALAAVKVLRKHNVDQAAMEVDSGSSRKRKLARSEMDWEEADMNDNAV</sequence>
<keyword evidence="6" id="KW-0547">Nucleotide-binding</keyword>
<feature type="domain" description="RNase III" evidence="17">
    <location>
        <begin position="962"/>
        <end position="1103"/>
    </location>
</feature>
<feature type="region of interest" description="Disordered" evidence="15">
    <location>
        <begin position="1455"/>
        <end position="1485"/>
    </location>
</feature>
<dbReference type="Gene3D" id="3.40.50.300">
    <property type="entry name" value="P-loop containing nucleotide triphosphate hydrolases"/>
    <property type="match status" value="2"/>
</dbReference>
<dbReference type="PROSITE" id="PS50142">
    <property type="entry name" value="RNASE_3_2"/>
    <property type="match status" value="2"/>
</dbReference>
<dbReference type="InterPro" id="IPR014720">
    <property type="entry name" value="dsRBD_dom"/>
</dbReference>
<proteinExistence type="inferred from homology"/>
<evidence type="ECO:0000256" key="5">
    <source>
        <dbReference type="ARBA" id="ARBA00022737"/>
    </source>
</evidence>
<keyword evidence="12" id="KW-0051">Antiviral defense</keyword>
<dbReference type="PROSITE" id="PS51327">
    <property type="entry name" value="DICER_DSRBF"/>
    <property type="match status" value="1"/>
</dbReference>
<keyword evidence="11 14" id="KW-0694">RNA-binding</keyword>
<dbReference type="InterPro" id="IPR038248">
    <property type="entry name" value="Dicer_dimer_sf"/>
</dbReference>
<dbReference type="GO" id="GO:0030422">
    <property type="term" value="P:siRNA processing"/>
    <property type="evidence" value="ECO:0007669"/>
    <property type="project" value="TreeGrafter"/>
</dbReference>
<dbReference type="SUPFAM" id="SSF54768">
    <property type="entry name" value="dsRNA-binding domain-like"/>
    <property type="match status" value="1"/>
</dbReference>
<dbReference type="Pfam" id="PF00271">
    <property type="entry name" value="Helicase_C"/>
    <property type="match status" value="1"/>
</dbReference>
<evidence type="ECO:0000256" key="3">
    <source>
        <dbReference type="ARBA" id="ARBA00022721"/>
    </source>
</evidence>
<dbReference type="PROSITE" id="PS50137">
    <property type="entry name" value="DS_RBD"/>
    <property type="match status" value="1"/>
</dbReference>
<evidence type="ECO:0000256" key="1">
    <source>
        <dbReference type="ARBA" id="ARBA00001936"/>
    </source>
</evidence>
<dbReference type="PROSITE" id="PS51194">
    <property type="entry name" value="HELICASE_CTER"/>
    <property type="match status" value="1"/>
</dbReference>
<evidence type="ECO:0008006" key="23">
    <source>
        <dbReference type="Google" id="ProtNLM"/>
    </source>
</evidence>
<evidence type="ECO:0000259" key="20">
    <source>
        <dbReference type="PROSITE" id="PS51327"/>
    </source>
</evidence>
<accession>A0A3M7FNW2</accession>
<dbReference type="Pfam" id="PF03368">
    <property type="entry name" value="Dicer_dimer"/>
    <property type="match status" value="1"/>
</dbReference>
<evidence type="ECO:0000259" key="18">
    <source>
        <dbReference type="PROSITE" id="PS51192"/>
    </source>
</evidence>
<dbReference type="PROSITE" id="PS51192">
    <property type="entry name" value="HELICASE_ATP_BIND_1"/>
    <property type="match status" value="1"/>
</dbReference>
<dbReference type="PANTHER" id="PTHR14950:SF37">
    <property type="entry name" value="ENDORIBONUCLEASE DICER"/>
    <property type="match status" value="1"/>
</dbReference>
<evidence type="ECO:0000259" key="17">
    <source>
        <dbReference type="PROSITE" id="PS50142"/>
    </source>
</evidence>
<dbReference type="EMBL" id="QWIQ01000380">
    <property type="protein sequence ID" value="RMY90513.1"/>
    <property type="molecule type" value="Genomic_DNA"/>
</dbReference>
<dbReference type="GO" id="GO:0046872">
    <property type="term" value="F:metal ion binding"/>
    <property type="evidence" value="ECO:0007669"/>
    <property type="project" value="UniProtKB-KW"/>
</dbReference>
<feature type="compositionally biased region" description="Acidic residues" evidence="15">
    <location>
        <begin position="1474"/>
        <end position="1485"/>
    </location>
</feature>
<dbReference type="Pfam" id="PF00270">
    <property type="entry name" value="DEAD"/>
    <property type="match status" value="1"/>
</dbReference>
<dbReference type="Gene3D" id="3.30.160.380">
    <property type="entry name" value="Dicer dimerisation domain"/>
    <property type="match status" value="1"/>
</dbReference>
<dbReference type="PROSITE" id="PS00517">
    <property type="entry name" value="RNASE_3_1"/>
    <property type="match status" value="1"/>
</dbReference>
<evidence type="ECO:0000259" key="16">
    <source>
        <dbReference type="PROSITE" id="PS50137"/>
    </source>
</evidence>
<keyword evidence="13" id="KW-0464">Manganese</keyword>
<dbReference type="VEuPathDB" id="FungiDB:BTJ68_08655"/>
<dbReference type="InterPro" id="IPR001650">
    <property type="entry name" value="Helicase_C-like"/>
</dbReference>
<comment type="cofactor">
    <cofactor evidence="2">
        <name>Mg(2+)</name>
        <dbReference type="ChEBI" id="CHEBI:18420"/>
    </cofactor>
</comment>
<evidence type="ECO:0000256" key="2">
    <source>
        <dbReference type="ARBA" id="ARBA00001946"/>
    </source>
</evidence>
<evidence type="ECO:0000256" key="13">
    <source>
        <dbReference type="ARBA" id="ARBA00023211"/>
    </source>
</evidence>
<dbReference type="Gene3D" id="1.10.1520.10">
    <property type="entry name" value="Ribonuclease III domain"/>
    <property type="match status" value="2"/>
</dbReference>
<dbReference type="CDD" id="cd00593">
    <property type="entry name" value="RIBOc"/>
    <property type="match status" value="2"/>
</dbReference>
<dbReference type="GO" id="GO:0004386">
    <property type="term" value="F:helicase activity"/>
    <property type="evidence" value="ECO:0007669"/>
    <property type="project" value="UniProtKB-KW"/>
</dbReference>
<keyword evidence="8" id="KW-0347">Helicase</keyword>
<keyword evidence="3" id="KW-0930">Antiviral protein</keyword>
<evidence type="ECO:0000256" key="11">
    <source>
        <dbReference type="ARBA" id="ARBA00022884"/>
    </source>
</evidence>
<dbReference type="Proteomes" id="UP000281468">
    <property type="component" value="Unassembled WGS sequence"/>
</dbReference>
<dbReference type="InterPro" id="IPR005034">
    <property type="entry name" value="Dicer_dimerisation"/>
</dbReference>
<evidence type="ECO:0000256" key="15">
    <source>
        <dbReference type="SAM" id="MobiDB-lite"/>
    </source>
</evidence>
<evidence type="ECO:0000256" key="9">
    <source>
        <dbReference type="ARBA" id="ARBA00022840"/>
    </source>
</evidence>
<dbReference type="GO" id="GO:0003723">
    <property type="term" value="F:RNA binding"/>
    <property type="evidence" value="ECO:0007669"/>
    <property type="project" value="UniProtKB-UniRule"/>
</dbReference>
<dbReference type="Pfam" id="PF00636">
    <property type="entry name" value="Ribonuclease_3"/>
    <property type="match status" value="2"/>
</dbReference>
<feature type="domain" description="Helicase ATP-binding" evidence="18">
    <location>
        <begin position="68"/>
        <end position="235"/>
    </location>
</feature>
<feature type="domain" description="Dicer dsRNA-binding fold" evidence="20">
    <location>
        <begin position="611"/>
        <end position="708"/>
    </location>
</feature>
<feature type="domain" description="RNase III" evidence="17">
    <location>
        <begin position="1143"/>
        <end position="1341"/>
    </location>
</feature>
<dbReference type="SMART" id="SM00487">
    <property type="entry name" value="DEXDc"/>
    <property type="match status" value="1"/>
</dbReference>
<evidence type="ECO:0000256" key="10">
    <source>
        <dbReference type="ARBA" id="ARBA00022842"/>
    </source>
</evidence>
<keyword evidence="9" id="KW-0067">ATP-binding</keyword>
<evidence type="ECO:0000256" key="14">
    <source>
        <dbReference type="PROSITE-ProRule" id="PRU00657"/>
    </source>
</evidence>
<comment type="caution">
    <text evidence="21">The sequence shown here is derived from an EMBL/GenBank/DDBJ whole genome shotgun (WGS) entry which is preliminary data.</text>
</comment>
<evidence type="ECO:0000256" key="8">
    <source>
        <dbReference type="ARBA" id="ARBA00022806"/>
    </source>
</evidence>
<organism evidence="21 22">
    <name type="scientific">Hortaea werneckii</name>
    <name type="common">Black yeast</name>
    <name type="synonym">Cladosporium werneckii</name>
    <dbReference type="NCBI Taxonomy" id="91943"/>
    <lineage>
        <taxon>Eukaryota</taxon>
        <taxon>Fungi</taxon>
        <taxon>Dikarya</taxon>
        <taxon>Ascomycota</taxon>
        <taxon>Pezizomycotina</taxon>
        <taxon>Dothideomycetes</taxon>
        <taxon>Dothideomycetidae</taxon>
        <taxon>Mycosphaerellales</taxon>
        <taxon>Teratosphaeriaceae</taxon>
        <taxon>Hortaea</taxon>
    </lineage>
</organism>
<dbReference type="CDD" id="cd18034">
    <property type="entry name" value="DEXHc_dicer"/>
    <property type="match status" value="1"/>
</dbReference>
<keyword evidence="5" id="KW-0677">Repeat</keyword>
<feature type="domain" description="DRBM" evidence="16">
    <location>
        <begin position="1375"/>
        <end position="1448"/>
    </location>
</feature>
<dbReference type="SMART" id="SM00535">
    <property type="entry name" value="RIBOc"/>
    <property type="match status" value="2"/>
</dbReference>